<feature type="compositionally biased region" description="Basic and acidic residues" evidence="1">
    <location>
        <begin position="165"/>
        <end position="180"/>
    </location>
</feature>
<feature type="compositionally biased region" description="Low complexity" evidence="1">
    <location>
        <begin position="29"/>
        <end position="44"/>
    </location>
</feature>
<keyword evidence="3" id="KW-1185">Reference proteome</keyword>
<dbReference type="Gene3D" id="3.30.710.10">
    <property type="entry name" value="Potassium Channel Kv1.1, Chain A"/>
    <property type="match status" value="1"/>
</dbReference>
<gene>
    <name evidence="2" type="ORF">Daesc_003312</name>
</gene>
<feature type="compositionally biased region" description="Polar residues" evidence="1">
    <location>
        <begin position="13"/>
        <end position="28"/>
    </location>
</feature>
<organism evidence="2 3">
    <name type="scientific">Daldinia eschscholtzii</name>
    <dbReference type="NCBI Taxonomy" id="292717"/>
    <lineage>
        <taxon>Eukaryota</taxon>
        <taxon>Fungi</taxon>
        <taxon>Dikarya</taxon>
        <taxon>Ascomycota</taxon>
        <taxon>Pezizomycotina</taxon>
        <taxon>Sordariomycetes</taxon>
        <taxon>Xylariomycetidae</taxon>
        <taxon>Xylariales</taxon>
        <taxon>Hypoxylaceae</taxon>
        <taxon>Daldinia</taxon>
    </lineage>
</organism>
<dbReference type="Proteomes" id="UP001369815">
    <property type="component" value="Unassembled WGS sequence"/>
</dbReference>
<comment type="caution">
    <text evidence="2">The sequence shown here is derived from an EMBL/GenBank/DDBJ whole genome shotgun (WGS) entry which is preliminary data.</text>
</comment>
<feature type="compositionally biased region" description="Polar residues" evidence="1">
    <location>
        <begin position="151"/>
        <end position="164"/>
    </location>
</feature>
<reference evidence="2 3" key="1">
    <citation type="journal article" date="2024" name="Front Chem Biol">
        <title>Unveiling the potential of Daldinia eschscholtzii MFLUCC 19-0629 through bioactivity and bioinformatics studies for enhanced sustainable agriculture production.</title>
        <authorList>
            <person name="Brooks S."/>
            <person name="Weaver J.A."/>
            <person name="Klomchit A."/>
            <person name="Alharthi S.A."/>
            <person name="Onlamun T."/>
            <person name="Nurani R."/>
            <person name="Vong T.K."/>
            <person name="Alberti F."/>
            <person name="Greco C."/>
        </authorList>
    </citation>
    <scope>NUCLEOTIDE SEQUENCE [LARGE SCALE GENOMIC DNA]</scope>
    <source>
        <strain evidence="2">MFLUCC 19-0629</strain>
    </source>
</reference>
<feature type="compositionally biased region" description="Polar residues" evidence="1">
    <location>
        <begin position="75"/>
        <end position="121"/>
    </location>
</feature>
<evidence type="ECO:0000313" key="3">
    <source>
        <dbReference type="Proteomes" id="UP001369815"/>
    </source>
</evidence>
<feature type="region of interest" description="Disordered" evidence="1">
    <location>
        <begin position="1"/>
        <end position="180"/>
    </location>
</feature>
<evidence type="ECO:0000256" key="1">
    <source>
        <dbReference type="SAM" id="MobiDB-lite"/>
    </source>
</evidence>
<feature type="compositionally biased region" description="Low complexity" evidence="1">
    <location>
        <begin position="126"/>
        <end position="150"/>
    </location>
</feature>
<evidence type="ECO:0008006" key="4">
    <source>
        <dbReference type="Google" id="ProtNLM"/>
    </source>
</evidence>
<evidence type="ECO:0000313" key="2">
    <source>
        <dbReference type="EMBL" id="KAK6955669.1"/>
    </source>
</evidence>
<dbReference type="AlphaFoldDB" id="A0AAX6MSS2"/>
<dbReference type="EMBL" id="JBANMG010000003">
    <property type="protein sequence ID" value="KAK6955669.1"/>
    <property type="molecule type" value="Genomic_DNA"/>
</dbReference>
<protein>
    <recommendedName>
        <fullName evidence="4">BTB domain-containing protein</fullName>
    </recommendedName>
</protein>
<dbReference type="InterPro" id="IPR011333">
    <property type="entry name" value="SKP1/BTB/POZ_sf"/>
</dbReference>
<feature type="compositionally biased region" description="Polar residues" evidence="1">
    <location>
        <begin position="48"/>
        <end position="60"/>
    </location>
</feature>
<sequence>MASQPRIFGASQPAVNQPVSFGTSGNLWGSSTTASGQSTAAFGAPKQTVGNSTIFPTTTPQHKRSHKTLFGGPKQATQTPPNLFGTTTPQTATNGIPSFTPQTLPPQSNTSGNPVNPQLSFFSIGRSTTPASPSPISRSRSSISRSSVASGTVTPATSFTSQSASEREPTPRPFKTHADPNGDLCLTVGPQAAEFIVCSKTLARSSPFFKKMLYGGFAEGKKTQPENGKSSDWVVKLPEDNVAAMTIILNIIHGRFDKVPGYEDFVYTTHFYNLCVLTDKYDMTHVLRPWAKGWSRSTHSQCEKLGQSLRTKFCHERLWISWELGDRVAFERMAKAMLMDSCSSAGNNLRYVGALEPPGIYERIEKVRLETITSLLKPLNDIIGRLVRNDVSFCRHCDSFNKNKCLALTLGKTIQALHRHGLWPIPESLTDLPYSVSTLAQKLHLIEVEINKDSHHNSLFGSLDCVRTEVENTLNAIPSLLTETHLKHLATQAKKTGFATPEALLAKP</sequence>
<name>A0AAX6MSS2_9PEZI</name>
<dbReference type="SUPFAM" id="SSF54695">
    <property type="entry name" value="POZ domain"/>
    <property type="match status" value="1"/>
</dbReference>
<proteinExistence type="predicted"/>
<accession>A0AAX6MSS2</accession>